<dbReference type="Proteomes" id="UP001149079">
    <property type="component" value="Unassembled WGS sequence"/>
</dbReference>
<proteinExistence type="predicted"/>
<keyword evidence="1" id="KW-0805">Transcription regulation</keyword>
<dbReference type="SUPFAM" id="SSF57701">
    <property type="entry name" value="Zn2/Cys6 DNA-binding domain"/>
    <property type="match status" value="1"/>
</dbReference>
<evidence type="ECO:0000259" key="6">
    <source>
        <dbReference type="PROSITE" id="PS50048"/>
    </source>
</evidence>
<dbReference type="Pfam" id="PF00172">
    <property type="entry name" value="Zn_clus"/>
    <property type="match status" value="1"/>
</dbReference>
<keyword evidence="8" id="KW-1185">Reference proteome</keyword>
<evidence type="ECO:0000256" key="4">
    <source>
        <dbReference type="ARBA" id="ARBA00023242"/>
    </source>
</evidence>
<comment type="caution">
    <text evidence="7">The sequence shown here is derived from an EMBL/GenBank/DDBJ whole genome shotgun (WGS) entry which is preliminary data.</text>
</comment>
<dbReference type="CDD" id="cd00067">
    <property type="entry name" value="GAL4"/>
    <property type="match status" value="1"/>
</dbReference>
<feature type="region of interest" description="Disordered" evidence="5">
    <location>
        <begin position="48"/>
        <end position="122"/>
    </location>
</feature>
<dbReference type="RefSeq" id="XP_056518479.1">
    <property type="nucleotide sequence ID" value="XM_056668649.1"/>
</dbReference>
<dbReference type="GO" id="GO:0003677">
    <property type="term" value="F:DNA binding"/>
    <property type="evidence" value="ECO:0007669"/>
    <property type="project" value="UniProtKB-KW"/>
</dbReference>
<evidence type="ECO:0000313" key="8">
    <source>
        <dbReference type="Proteomes" id="UP001149079"/>
    </source>
</evidence>
<dbReference type="GeneID" id="81407819"/>
<evidence type="ECO:0000313" key="7">
    <source>
        <dbReference type="EMBL" id="KAJ5124080.1"/>
    </source>
</evidence>
<gene>
    <name evidence="7" type="ORF">N7515_007905</name>
</gene>
<dbReference type="Gene3D" id="4.10.240.10">
    <property type="entry name" value="Zn(2)-C6 fungal-type DNA-binding domain"/>
    <property type="match status" value="1"/>
</dbReference>
<keyword evidence="2" id="KW-0238">DNA-binding</keyword>
<keyword evidence="4" id="KW-0539">Nucleus</keyword>
<dbReference type="SMART" id="SM00066">
    <property type="entry name" value="GAL4"/>
    <property type="match status" value="1"/>
</dbReference>
<feature type="domain" description="Zn(2)-C6 fungal-type" evidence="6">
    <location>
        <begin position="12"/>
        <end position="46"/>
    </location>
</feature>
<reference evidence="7" key="1">
    <citation type="submission" date="2022-11" db="EMBL/GenBank/DDBJ databases">
        <authorList>
            <person name="Petersen C."/>
        </authorList>
    </citation>
    <scope>NUCLEOTIDE SEQUENCE</scope>
    <source>
        <strain evidence="7">IBT 22155</strain>
    </source>
</reference>
<name>A0A9W9GNI3_9EURO</name>
<dbReference type="AlphaFoldDB" id="A0A9W9GNI3"/>
<dbReference type="GO" id="GO:0008270">
    <property type="term" value="F:zinc ion binding"/>
    <property type="evidence" value="ECO:0007669"/>
    <property type="project" value="InterPro"/>
</dbReference>
<keyword evidence="3" id="KW-0804">Transcription</keyword>
<evidence type="ECO:0000256" key="1">
    <source>
        <dbReference type="ARBA" id="ARBA00023015"/>
    </source>
</evidence>
<organism evidence="7 8">
    <name type="scientific">Penicillium bovifimosum</name>
    <dbReference type="NCBI Taxonomy" id="126998"/>
    <lineage>
        <taxon>Eukaryota</taxon>
        <taxon>Fungi</taxon>
        <taxon>Dikarya</taxon>
        <taxon>Ascomycota</taxon>
        <taxon>Pezizomycotina</taxon>
        <taxon>Eurotiomycetes</taxon>
        <taxon>Eurotiomycetidae</taxon>
        <taxon>Eurotiales</taxon>
        <taxon>Aspergillaceae</taxon>
        <taxon>Penicillium</taxon>
    </lineage>
</organism>
<dbReference type="PROSITE" id="PS00463">
    <property type="entry name" value="ZN2_CY6_FUNGAL_1"/>
    <property type="match status" value="1"/>
</dbReference>
<accession>A0A9W9GNI3</accession>
<dbReference type="InterPro" id="IPR001138">
    <property type="entry name" value="Zn2Cys6_DnaBD"/>
</dbReference>
<evidence type="ECO:0000256" key="2">
    <source>
        <dbReference type="ARBA" id="ARBA00023125"/>
    </source>
</evidence>
<dbReference type="EMBL" id="JAPQKL010000006">
    <property type="protein sequence ID" value="KAJ5124080.1"/>
    <property type="molecule type" value="Genomic_DNA"/>
</dbReference>
<dbReference type="PROSITE" id="PS50048">
    <property type="entry name" value="ZN2_CY6_FUNGAL_2"/>
    <property type="match status" value="1"/>
</dbReference>
<dbReference type="InterPro" id="IPR036864">
    <property type="entry name" value="Zn2-C6_fun-type_DNA-bd_sf"/>
</dbReference>
<sequence>MEVTDTPRRRQSCDRCHGQKLRCTRASNDETGACIRCRRQGAQCIYSSSLPKGRPSMYRLDGPSSDSTTLPQVARPKPRSRQAPAVTASSLDHGLVTNIESLPDDKPSTNSHSPGNPGPIFPLPIDPSITWPSLPQSNLHEVEARANKQDGTLNAFDFIEQQMDCDLDFLNSVPGLLPWDNGDCSCLGGDSELAKTIDNGGKLMASNSSPDLGIVHLSQLSSRLVSLYQWSCAVANSGGSSLGSNDRDQGRPNSLINDVAFKSVASWLAHFSTEGNLPFCMSPNISTLGEFSKEDALGKVFTASYQFMETLRGLQDRISTGAPKPISNYSGGTFHNCGTKTSSTSNSTQNVPFPVPNTAENPSSRIVERHLVMACHTLLLKIYLAVFATLQYDVDRYSSRAGCGPVHQSAVTHPVSLADIRCVTVVQLCTYILDRQNHAVSGYLAPGSPPTQSMQLEPSYFPQYDATKGAECGPDLEVQSQLKRLRESLRI</sequence>
<reference evidence="7" key="2">
    <citation type="journal article" date="2023" name="IMA Fungus">
        <title>Comparative genomic study of the Penicillium genus elucidates a diverse pangenome and 15 lateral gene transfer events.</title>
        <authorList>
            <person name="Petersen C."/>
            <person name="Sorensen T."/>
            <person name="Nielsen M.R."/>
            <person name="Sondergaard T.E."/>
            <person name="Sorensen J.L."/>
            <person name="Fitzpatrick D.A."/>
            <person name="Frisvad J.C."/>
            <person name="Nielsen K.L."/>
        </authorList>
    </citation>
    <scope>NUCLEOTIDE SEQUENCE</scope>
    <source>
        <strain evidence="7">IBT 22155</strain>
    </source>
</reference>
<dbReference type="GO" id="GO:0000981">
    <property type="term" value="F:DNA-binding transcription factor activity, RNA polymerase II-specific"/>
    <property type="evidence" value="ECO:0007669"/>
    <property type="project" value="InterPro"/>
</dbReference>
<evidence type="ECO:0000256" key="5">
    <source>
        <dbReference type="SAM" id="MobiDB-lite"/>
    </source>
</evidence>
<dbReference type="OrthoDB" id="4330117at2759"/>
<evidence type="ECO:0000256" key="3">
    <source>
        <dbReference type="ARBA" id="ARBA00023163"/>
    </source>
</evidence>
<protein>
    <recommendedName>
        <fullName evidence="6">Zn(2)-C6 fungal-type domain-containing protein</fullName>
    </recommendedName>
</protein>